<dbReference type="Gene3D" id="3.40.50.80">
    <property type="entry name" value="Nucleotide-binding domain of ferredoxin-NADP reductase (FNR) module"/>
    <property type="match status" value="1"/>
</dbReference>
<evidence type="ECO:0000313" key="4">
    <source>
        <dbReference type="EMBL" id="GIZ48205.1"/>
    </source>
</evidence>
<organism evidence="4 5">
    <name type="scientific">Cercospora kikuchii</name>
    <dbReference type="NCBI Taxonomy" id="84275"/>
    <lineage>
        <taxon>Eukaryota</taxon>
        <taxon>Fungi</taxon>
        <taxon>Dikarya</taxon>
        <taxon>Ascomycota</taxon>
        <taxon>Pezizomycotina</taxon>
        <taxon>Dothideomycetes</taxon>
        <taxon>Dothideomycetidae</taxon>
        <taxon>Mycosphaerellales</taxon>
        <taxon>Mycosphaerellaceae</taxon>
        <taxon>Cercospora</taxon>
    </lineage>
</organism>
<dbReference type="OrthoDB" id="3649714at2759"/>
<reference evidence="4 5" key="1">
    <citation type="submission" date="2021-01" db="EMBL/GenBank/DDBJ databases">
        <title>Cercospora kikuchii MAFF 305040 whole genome shotgun sequence.</title>
        <authorList>
            <person name="Kashiwa T."/>
            <person name="Suzuki T."/>
        </authorList>
    </citation>
    <scope>NUCLEOTIDE SEQUENCE [LARGE SCALE GENOMIC DNA]</scope>
    <source>
        <strain evidence="4 5">MAFF 305040</strain>
    </source>
</reference>
<dbReference type="GO" id="GO:0006826">
    <property type="term" value="P:iron ion transport"/>
    <property type="evidence" value="ECO:0007669"/>
    <property type="project" value="TreeGrafter"/>
</dbReference>
<evidence type="ECO:0000256" key="1">
    <source>
        <dbReference type="ARBA" id="ARBA00022448"/>
    </source>
</evidence>
<sequence>MFASGDGIFAQLPFIRFLTDRSKLADIKTRRIKLVWQTDEYHDRLRQWMQSIMDDEDVEFDLLDISIHVSQNAVQISGEAGPAGPVTKVKRMGQRLKVIHDVPDVESYIQLEMKEPRRQVAVSVSGHRRLREEVRLQVFRTRRLNVRLFESDFQPVTAYRDRGGTAA</sequence>
<evidence type="ECO:0000313" key="5">
    <source>
        <dbReference type="Proteomes" id="UP000825890"/>
    </source>
</evidence>
<proteinExistence type="predicted"/>
<dbReference type="EMBL" id="BOLY01000008">
    <property type="protein sequence ID" value="GIZ48205.1"/>
    <property type="molecule type" value="Genomic_DNA"/>
</dbReference>
<keyword evidence="5" id="KW-1185">Reference proteome</keyword>
<dbReference type="GO" id="GO:0000293">
    <property type="term" value="F:ferric-chelate reductase activity"/>
    <property type="evidence" value="ECO:0007669"/>
    <property type="project" value="TreeGrafter"/>
</dbReference>
<dbReference type="RefSeq" id="XP_044662692.1">
    <property type="nucleotide sequence ID" value="XM_044806757.1"/>
</dbReference>
<keyword evidence="2" id="KW-0560">Oxidoreductase</keyword>
<protein>
    <recommendedName>
        <fullName evidence="3">Ferric reductase NAD binding domain-containing protein</fullName>
    </recommendedName>
</protein>
<evidence type="ECO:0000256" key="2">
    <source>
        <dbReference type="ARBA" id="ARBA00023002"/>
    </source>
</evidence>
<feature type="domain" description="Ferric reductase NAD binding" evidence="3">
    <location>
        <begin position="1"/>
        <end position="138"/>
    </location>
</feature>
<name>A0A9P3CYA5_9PEZI</name>
<dbReference type="GO" id="GO:0006879">
    <property type="term" value="P:intracellular iron ion homeostasis"/>
    <property type="evidence" value="ECO:0007669"/>
    <property type="project" value="TreeGrafter"/>
</dbReference>
<dbReference type="InterPro" id="IPR013121">
    <property type="entry name" value="Fe_red_NAD-bd_6"/>
</dbReference>
<dbReference type="Pfam" id="PF08030">
    <property type="entry name" value="NAD_binding_6"/>
    <property type="match status" value="1"/>
</dbReference>
<comment type="caution">
    <text evidence="4">The sequence shown here is derived from an EMBL/GenBank/DDBJ whole genome shotgun (WGS) entry which is preliminary data.</text>
</comment>
<dbReference type="Proteomes" id="UP000825890">
    <property type="component" value="Unassembled WGS sequence"/>
</dbReference>
<dbReference type="PANTHER" id="PTHR32361">
    <property type="entry name" value="FERRIC/CUPRIC REDUCTASE TRANSMEMBRANE COMPONENT"/>
    <property type="match status" value="1"/>
</dbReference>
<dbReference type="GeneID" id="68296850"/>
<evidence type="ECO:0000259" key="3">
    <source>
        <dbReference type="Pfam" id="PF08030"/>
    </source>
</evidence>
<keyword evidence="1" id="KW-0813">Transport</keyword>
<dbReference type="AlphaFoldDB" id="A0A9P3CYA5"/>
<dbReference type="GO" id="GO:0005886">
    <property type="term" value="C:plasma membrane"/>
    <property type="evidence" value="ECO:0007669"/>
    <property type="project" value="TreeGrafter"/>
</dbReference>
<dbReference type="InterPro" id="IPR051410">
    <property type="entry name" value="Ferric/Cupric_Reductase"/>
</dbReference>
<gene>
    <name evidence="4" type="ORF">CKM354_001127500</name>
</gene>
<accession>A0A9P3CYA5</accession>
<dbReference type="PANTHER" id="PTHR32361:SF26">
    <property type="entry name" value="FAD-BINDING 8 DOMAIN-CONTAINING PROTEIN-RELATED"/>
    <property type="match status" value="1"/>
</dbReference>
<dbReference type="GO" id="GO:0015677">
    <property type="term" value="P:copper ion import"/>
    <property type="evidence" value="ECO:0007669"/>
    <property type="project" value="TreeGrafter"/>
</dbReference>
<dbReference type="InterPro" id="IPR039261">
    <property type="entry name" value="FNR_nucleotide-bd"/>
</dbReference>